<organism evidence="1">
    <name type="scientific">hydrothermal vent metagenome</name>
    <dbReference type="NCBI Taxonomy" id="652676"/>
    <lineage>
        <taxon>unclassified sequences</taxon>
        <taxon>metagenomes</taxon>
        <taxon>ecological metagenomes</taxon>
    </lineage>
</organism>
<protein>
    <submittedName>
        <fullName evidence="1">Polyphosphate kinase</fullName>
        <ecNumber evidence="1">2.7.4.1</ecNumber>
    </submittedName>
</protein>
<proteinExistence type="predicted"/>
<dbReference type="AlphaFoldDB" id="A0A3B0YH25"/>
<reference evidence="1" key="1">
    <citation type="submission" date="2018-06" db="EMBL/GenBank/DDBJ databases">
        <authorList>
            <person name="Zhirakovskaya E."/>
        </authorList>
    </citation>
    <scope>NUCLEOTIDE SEQUENCE</scope>
</reference>
<dbReference type="EC" id="2.7.4.1" evidence="1"/>
<keyword evidence="1" id="KW-0808">Transferase</keyword>
<keyword evidence="1" id="KW-0418">Kinase</keyword>
<dbReference type="GO" id="GO:0008976">
    <property type="term" value="F:polyphosphate kinase activity"/>
    <property type="evidence" value="ECO:0007669"/>
    <property type="project" value="UniProtKB-EC"/>
</dbReference>
<accession>A0A3B0YH25</accession>
<sequence length="39" mass="4261">DNTQAWLLQSDGQYIQAMPAPGEEPFSAQQALLEKLAEA</sequence>
<feature type="non-terminal residue" evidence="1">
    <location>
        <position position="1"/>
    </location>
</feature>
<dbReference type="EMBL" id="UOFM01000158">
    <property type="protein sequence ID" value="VAW76020.1"/>
    <property type="molecule type" value="Genomic_DNA"/>
</dbReference>
<name>A0A3B0YH25_9ZZZZ</name>
<gene>
    <name evidence="1" type="ORF">MNBD_GAMMA14-2006</name>
</gene>
<evidence type="ECO:0000313" key="1">
    <source>
        <dbReference type="EMBL" id="VAW76020.1"/>
    </source>
</evidence>